<protein>
    <recommendedName>
        <fullName evidence="1">cyclic-guanylate-specific phosphodiesterase</fullName>
        <ecNumber evidence="1">3.1.4.52</ecNumber>
    </recommendedName>
</protein>
<evidence type="ECO:0000259" key="8">
    <source>
        <dbReference type="PROSITE" id="PS50887"/>
    </source>
</evidence>
<evidence type="ECO:0000259" key="4">
    <source>
        <dbReference type="PROSITE" id="PS50110"/>
    </source>
</evidence>
<keyword evidence="10" id="KW-1185">Reference proteome</keyword>
<dbReference type="SUPFAM" id="SSF55785">
    <property type="entry name" value="PYP-like sensor domain (PAS domain)"/>
    <property type="match status" value="3"/>
</dbReference>
<feature type="modified residue" description="4-aspartylphosphate" evidence="3">
    <location>
        <position position="871"/>
    </location>
</feature>
<dbReference type="InterPro" id="IPR052155">
    <property type="entry name" value="Biofilm_reg_signaling"/>
</dbReference>
<dbReference type="GO" id="GO:0071111">
    <property type="term" value="F:cyclic-guanylate-specific phosphodiesterase activity"/>
    <property type="evidence" value="ECO:0007669"/>
    <property type="project" value="UniProtKB-EC"/>
</dbReference>
<evidence type="ECO:0000313" key="9">
    <source>
        <dbReference type="EMBL" id="PWV64890.1"/>
    </source>
</evidence>
<feature type="domain" description="GGDEF" evidence="8">
    <location>
        <begin position="411"/>
        <end position="545"/>
    </location>
</feature>
<dbReference type="PANTHER" id="PTHR44757:SF2">
    <property type="entry name" value="BIOFILM ARCHITECTURE MAINTENANCE PROTEIN MBAA"/>
    <property type="match status" value="1"/>
</dbReference>
<dbReference type="CDD" id="cd01949">
    <property type="entry name" value="GGDEF"/>
    <property type="match status" value="1"/>
</dbReference>
<dbReference type="InterPro" id="IPR029787">
    <property type="entry name" value="Nucleotide_cyclase"/>
</dbReference>
<sequence>MQTLAVVEELLLLVERTCAPCGALLCDTRLSGDPVIWSTPGFTRLTGYNAAQIAGRGLHTLLADPADADALETMRRAIRSGQASSRTLNLKRQHGTPLRGELSTLPLRDRNGGITRYACLLRAPELATSIAKAPPLDYHSLFANAVEGVFRATPDGRYLDVNQALARICGYASPAALLALPESLHADPERRAQFWATLEREGTVHGFEAPLRRADGSIVWISESARAVRDETGALVCIEGSVIDITERKAAEEALASSERRFRQLVEQAMDAFIVIDLDWTVVDVNEQACRSLGYSREELVGASFERFETSLLKSDLADLAERLDHGSLTIDGVHQRKDGSRFPVETQLSRFESGDGVRLLALCRDISDRRRYEAQLRHHATHDPLTGLPNRHLLEDRLQQSIAHARRRGRLVGVLCLDLNRFSSLVDSFGHAATDQVLRETAERLGRALRPGDTVARHGSDSFMIVLDDLVGEERASQIAGRLGQVLTTPFTVAGQEVFIDASIGISLFPRDGNEVDALLRHATSAMQRARQHPGAPPQFFAAEMNLWTRERLDLETRLRRALEAGQLELYYQPQIDLKSGQIAGVEALLRWHHPQLGTISPAEFIPLAEETGLILPIGDWVLRTACEQARAWRLAGLPPLRIAVNLSALQFAQAGLVQRVEEILADTELSPGELELEITESVLMRDIEGAAQTLRTLHARGVSIALDDFGTGYSSLAYLKRFQIDRLKIDRSFVRDICADPDDAALTQAIVAMARNLHLSVIAEGVETSTQQRFLCEHGCDEAQGYLFSHPLPAAEVTELIAAGHPLARTQETLAAEPFTLLLVDDDASFIAFFCACLHGESWRILCADSGRQGLDLLAHNRVDVVVADQVMPTMSGNEFMARVHALYPKPYRVMLSGGSTLQTLIDSINVGSIQKFLTKPITPQELRKALHDIVDHLNG</sequence>
<dbReference type="InterPro" id="IPR043128">
    <property type="entry name" value="Rev_trsase/Diguanyl_cyclase"/>
</dbReference>
<feature type="domain" description="PAC" evidence="6">
    <location>
        <begin position="329"/>
        <end position="379"/>
    </location>
</feature>
<keyword evidence="3" id="KW-0597">Phosphoprotein</keyword>
<organism evidence="9 10">
    <name type="scientific">Plasticicumulans acidivorans</name>
    <dbReference type="NCBI Taxonomy" id="886464"/>
    <lineage>
        <taxon>Bacteria</taxon>
        <taxon>Pseudomonadati</taxon>
        <taxon>Pseudomonadota</taxon>
        <taxon>Gammaproteobacteria</taxon>
        <taxon>Candidatus Competibacteraceae</taxon>
        <taxon>Plasticicumulans</taxon>
    </lineage>
</organism>
<evidence type="ECO:0000259" key="5">
    <source>
        <dbReference type="PROSITE" id="PS50112"/>
    </source>
</evidence>
<dbReference type="InterPro" id="IPR000014">
    <property type="entry name" value="PAS"/>
</dbReference>
<dbReference type="Pfam" id="PF00990">
    <property type="entry name" value="GGDEF"/>
    <property type="match status" value="1"/>
</dbReference>
<dbReference type="InterPro" id="IPR001610">
    <property type="entry name" value="PAC"/>
</dbReference>
<dbReference type="Pfam" id="PF00563">
    <property type="entry name" value="EAL"/>
    <property type="match status" value="1"/>
</dbReference>
<evidence type="ECO:0000259" key="6">
    <source>
        <dbReference type="PROSITE" id="PS50113"/>
    </source>
</evidence>
<dbReference type="PROSITE" id="PS50887">
    <property type="entry name" value="GGDEF"/>
    <property type="match status" value="1"/>
</dbReference>
<comment type="caution">
    <text evidence="9">The sequence shown here is derived from an EMBL/GenBank/DDBJ whole genome shotgun (WGS) entry which is preliminary data.</text>
</comment>
<dbReference type="PROSITE" id="PS50883">
    <property type="entry name" value="EAL"/>
    <property type="match status" value="1"/>
</dbReference>
<dbReference type="Gene3D" id="3.30.70.270">
    <property type="match status" value="1"/>
</dbReference>
<dbReference type="InterPro" id="IPR011006">
    <property type="entry name" value="CheY-like_superfamily"/>
</dbReference>
<dbReference type="PROSITE" id="PS50110">
    <property type="entry name" value="RESPONSE_REGULATORY"/>
    <property type="match status" value="1"/>
</dbReference>
<dbReference type="Pfam" id="PF00072">
    <property type="entry name" value="Response_reg"/>
    <property type="match status" value="1"/>
</dbReference>
<dbReference type="FunFam" id="3.20.20.450:FF:000001">
    <property type="entry name" value="Cyclic di-GMP phosphodiesterase yahA"/>
    <property type="match status" value="1"/>
</dbReference>
<dbReference type="Gene3D" id="3.20.20.450">
    <property type="entry name" value="EAL domain"/>
    <property type="match status" value="1"/>
</dbReference>
<dbReference type="SMART" id="SM00267">
    <property type="entry name" value="GGDEF"/>
    <property type="match status" value="1"/>
</dbReference>
<dbReference type="GO" id="GO:0000160">
    <property type="term" value="P:phosphorelay signal transduction system"/>
    <property type="evidence" value="ECO:0007669"/>
    <property type="project" value="InterPro"/>
</dbReference>
<evidence type="ECO:0000256" key="3">
    <source>
        <dbReference type="PROSITE-ProRule" id="PRU00169"/>
    </source>
</evidence>
<evidence type="ECO:0000256" key="1">
    <source>
        <dbReference type="ARBA" id="ARBA00012282"/>
    </source>
</evidence>
<gene>
    <name evidence="9" type="ORF">C7443_102544</name>
</gene>
<dbReference type="AlphaFoldDB" id="A0A317MYZ4"/>
<feature type="domain" description="Response regulatory" evidence="4">
    <location>
        <begin position="822"/>
        <end position="937"/>
    </location>
</feature>
<accession>A0A317MYZ4</accession>
<dbReference type="Gene3D" id="3.40.50.2300">
    <property type="match status" value="1"/>
</dbReference>
<feature type="domain" description="PAS" evidence="5">
    <location>
        <begin position="258"/>
        <end position="302"/>
    </location>
</feature>
<dbReference type="SUPFAM" id="SSF52172">
    <property type="entry name" value="CheY-like"/>
    <property type="match status" value="1"/>
</dbReference>
<name>A0A317MYZ4_9GAMM</name>
<evidence type="ECO:0000259" key="7">
    <source>
        <dbReference type="PROSITE" id="PS50883"/>
    </source>
</evidence>
<dbReference type="InterPro" id="IPR001633">
    <property type="entry name" value="EAL_dom"/>
</dbReference>
<dbReference type="EMBL" id="QGTJ01000002">
    <property type="protein sequence ID" value="PWV64890.1"/>
    <property type="molecule type" value="Genomic_DNA"/>
</dbReference>
<dbReference type="SMART" id="SM00086">
    <property type="entry name" value="PAC"/>
    <property type="match status" value="3"/>
</dbReference>
<dbReference type="InterPro" id="IPR000700">
    <property type="entry name" value="PAS-assoc_C"/>
</dbReference>
<dbReference type="InterPro" id="IPR000160">
    <property type="entry name" value="GGDEF_dom"/>
</dbReference>
<feature type="domain" description="PAC" evidence="6">
    <location>
        <begin position="205"/>
        <end position="257"/>
    </location>
</feature>
<dbReference type="SMART" id="SM00091">
    <property type="entry name" value="PAS"/>
    <property type="match status" value="3"/>
</dbReference>
<dbReference type="InterPro" id="IPR001789">
    <property type="entry name" value="Sig_transdc_resp-reg_receiver"/>
</dbReference>
<dbReference type="SUPFAM" id="SSF141868">
    <property type="entry name" value="EAL domain-like"/>
    <property type="match status" value="1"/>
</dbReference>
<dbReference type="NCBIfam" id="TIGR00254">
    <property type="entry name" value="GGDEF"/>
    <property type="match status" value="1"/>
</dbReference>
<evidence type="ECO:0000313" key="10">
    <source>
        <dbReference type="Proteomes" id="UP000246569"/>
    </source>
</evidence>
<dbReference type="CDD" id="cd01948">
    <property type="entry name" value="EAL"/>
    <property type="match status" value="1"/>
</dbReference>
<dbReference type="PROSITE" id="PS50112">
    <property type="entry name" value="PAS"/>
    <property type="match status" value="1"/>
</dbReference>
<proteinExistence type="predicted"/>
<dbReference type="RefSeq" id="WP_170123499.1">
    <property type="nucleotide sequence ID" value="NZ_QGTJ01000002.1"/>
</dbReference>
<reference evidence="9 10" key="1">
    <citation type="submission" date="2018-05" db="EMBL/GenBank/DDBJ databases">
        <title>Genomic Encyclopedia of Type Strains, Phase IV (KMG-IV): sequencing the most valuable type-strain genomes for metagenomic binning, comparative biology and taxonomic classification.</title>
        <authorList>
            <person name="Goeker M."/>
        </authorList>
    </citation>
    <scope>NUCLEOTIDE SEQUENCE [LARGE SCALE GENOMIC DNA]</scope>
    <source>
        <strain evidence="9 10">DSM 23606</strain>
    </source>
</reference>
<dbReference type="Pfam" id="PF13426">
    <property type="entry name" value="PAS_9"/>
    <property type="match status" value="3"/>
</dbReference>
<dbReference type="Gene3D" id="3.30.450.20">
    <property type="entry name" value="PAS domain"/>
    <property type="match status" value="3"/>
</dbReference>
<dbReference type="PROSITE" id="PS50113">
    <property type="entry name" value="PAC"/>
    <property type="match status" value="2"/>
</dbReference>
<dbReference type="SMART" id="SM00052">
    <property type="entry name" value="EAL"/>
    <property type="match status" value="1"/>
</dbReference>
<dbReference type="EC" id="3.1.4.52" evidence="1"/>
<feature type="domain" description="EAL" evidence="7">
    <location>
        <begin position="553"/>
        <end position="807"/>
    </location>
</feature>
<dbReference type="CDD" id="cd00130">
    <property type="entry name" value="PAS"/>
    <property type="match status" value="2"/>
</dbReference>
<dbReference type="SMART" id="SM00448">
    <property type="entry name" value="REC"/>
    <property type="match status" value="1"/>
</dbReference>
<dbReference type="InterPro" id="IPR035965">
    <property type="entry name" value="PAS-like_dom_sf"/>
</dbReference>
<dbReference type="InterPro" id="IPR035919">
    <property type="entry name" value="EAL_sf"/>
</dbReference>
<dbReference type="PANTHER" id="PTHR44757">
    <property type="entry name" value="DIGUANYLATE CYCLASE DGCP"/>
    <property type="match status" value="1"/>
</dbReference>
<dbReference type="Proteomes" id="UP000246569">
    <property type="component" value="Unassembled WGS sequence"/>
</dbReference>
<dbReference type="SUPFAM" id="SSF55073">
    <property type="entry name" value="Nucleotide cyclase"/>
    <property type="match status" value="1"/>
</dbReference>
<dbReference type="NCBIfam" id="TIGR00229">
    <property type="entry name" value="sensory_box"/>
    <property type="match status" value="3"/>
</dbReference>
<evidence type="ECO:0000256" key="2">
    <source>
        <dbReference type="ARBA" id="ARBA00022636"/>
    </source>
</evidence>
<keyword evidence="2" id="KW-0973">c-di-GMP</keyword>